<feature type="region of interest" description="Disordered" evidence="1">
    <location>
        <begin position="324"/>
        <end position="373"/>
    </location>
</feature>
<feature type="region of interest" description="Disordered" evidence="1">
    <location>
        <begin position="33"/>
        <end position="59"/>
    </location>
</feature>
<accession>M2N0G2</accession>
<feature type="compositionally biased region" description="Acidic residues" evidence="1">
    <location>
        <begin position="470"/>
        <end position="494"/>
    </location>
</feature>
<keyword evidence="3" id="KW-1185">Reference proteome</keyword>
<feature type="compositionally biased region" description="Polar residues" evidence="1">
    <location>
        <begin position="568"/>
        <end position="580"/>
    </location>
</feature>
<evidence type="ECO:0000256" key="1">
    <source>
        <dbReference type="SAM" id="MobiDB-lite"/>
    </source>
</evidence>
<evidence type="ECO:0000313" key="3">
    <source>
        <dbReference type="Proteomes" id="UP000011761"/>
    </source>
</evidence>
<feature type="compositionally biased region" description="Pro residues" evidence="1">
    <location>
        <begin position="36"/>
        <end position="52"/>
    </location>
</feature>
<dbReference type="OMA" id="HYGPQDI"/>
<feature type="region of interest" description="Disordered" evidence="1">
    <location>
        <begin position="389"/>
        <end position="654"/>
    </location>
</feature>
<reference evidence="2 3" key="1">
    <citation type="journal article" date="2012" name="PLoS Pathog.">
        <title>Diverse lifestyles and strategies of plant pathogenesis encoded in the genomes of eighteen Dothideomycetes fungi.</title>
        <authorList>
            <person name="Ohm R.A."/>
            <person name="Feau N."/>
            <person name="Henrissat B."/>
            <person name="Schoch C.L."/>
            <person name="Horwitz B.A."/>
            <person name="Barry K.W."/>
            <person name="Condon B.J."/>
            <person name="Copeland A.C."/>
            <person name="Dhillon B."/>
            <person name="Glaser F."/>
            <person name="Hesse C.N."/>
            <person name="Kosti I."/>
            <person name="LaButti K."/>
            <person name="Lindquist E.A."/>
            <person name="Lucas S."/>
            <person name="Salamov A.A."/>
            <person name="Bradshaw R.E."/>
            <person name="Ciuffetti L."/>
            <person name="Hamelin R.C."/>
            <person name="Kema G.H.J."/>
            <person name="Lawrence C."/>
            <person name="Scott J.A."/>
            <person name="Spatafora J.W."/>
            <person name="Turgeon B.G."/>
            <person name="de Wit P.J.G.M."/>
            <person name="Zhong S."/>
            <person name="Goodwin S.B."/>
            <person name="Grigoriev I.V."/>
        </authorList>
    </citation>
    <scope>NUCLEOTIDE SEQUENCE [LARGE SCALE GENOMIC DNA]</scope>
    <source>
        <strain evidence="2 3">UAMH 10762</strain>
    </source>
</reference>
<organism evidence="2 3">
    <name type="scientific">Baudoinia panamericana (strain UAMH 10762)</name>
    <name type="common">Angels' share fungus</name>
    <name type="synonym">Baudoinia compniacensis (strain UAMH 10762)</name>
    <dbReference type="NCBI Taxonomy" id="717646"/>
    <lineage>
        <taxon>Eukaryota</taxon>
        <taxon>Fungi</taxon>
        <taxon>Dikarya</taxon>
        <taxon>Ascomycota</taxon>
        <taxon>Pezizomycotina</taxon>
        <taxon>Dothideomycetes</taxon>
        <taxon>Dothideomycetidae</taxon>
        <taxon>Mycosphaerellales</taxon>
        <taxon>Teratosphaeriaceae</taxon>
        <taxon>Baudoinia</taxon>
    </lineage>
</organism>
<dbReference type="OrthoDB" id="349045at2759"/>
<dbReference type="HOGENOM" id="CLU_023536_1_0_1"/>
<dbReference type="GeneID" id="19115709"/>
<dbReference type="EMBL" id="KB445554">
    <property type="protein sequence ID" value="EMC97428.1"/>
    <property type="molecule type" value="Genomic_DNA"/>
</dbReference>
<dbReference type="Proteomes" id="UP000011761">
    <property type="component" value="Unassembled WGS sequence"/>
</dbReference>
<proteinExistence type="predicted"/>
<gene>
    <name evidence="2" type="ORF">BAUCODRAFT_575349</name>
</gene>
<name>M2N0G2_BAUPA</name>
<dbReference type="STRING" id="717646.M2N0G2"/>
<dbReference type="KEGG" id="bcom:BAUCODRAFT_575349"/>
<feature type="compositionally biased region" description="Low complexity" evidence="1">
    <location>
        <begin position="581"/>
        <end position="614"/>
    </location>
</feature>
<dbReference type="RefSeq" id="XP_007675813.1">
    <property type="nucleotide sequence ID" value="XM_007677623.1"/>
</dbReference>
<dbReference type="PANTHER" id="PTHR42107:SF1">
    <property type="entry name" value="WHIM1 DOMAIN-CONTAINING PROTEIN"/>
    <property type="match status" value="1"/>
</dbReference>
<dbReference type="eggNOG" id="ENOG502QSZU">
    <property type="taxonomic scope" value="Eukaryota"/>
</dbReference>
<evidence type="ECO:0008006" key="4">
    <source>
        <dbReference type="Google" id="ProtNLM"/>
    </source>
</evidence>
<dbReference type="PANTHER" id="PTHR42107">
    <property type="entry name" value="YALI0D24453P"/>
    <property type="match status" value="1"/>
</dbReference>
<protein>
    <recommendedName>
        <fullName evidence="4">WHIM1 domain-containing protein</fullName>
    </recommendedName>
</protein>
<sequence>MADDSDSSGLSSASEEEVKKLAPVFLKAKGATKLKFPPPAVSPPRPKRPPSPPHHDVFEDNPDIAVLVMFRSRFNEVMPGKLPNFGPQDIERGVTDQPPSAEVQSLLCALLSLVLNRKKPVERGHHGRALEEAVLSQKAQWPHKWNSVNPLHGPKDFNTMSPLERLDLLHTLVIWSLSSSEAIQTIVKDKYKQQRHNDDENQPLSVQPWGQDGDKRRYFLVQGLEDTQFRVYREGSRYTKNAHWYSVAGSIEEIRALAKKLDEVDGTQAARRLAIKMTNAIPNFEASEIKRTRREYRQVRRAAFTRPEPGFSLYEGRTRGKRMRYTYDDEDQAFDSDATSTRRSNRPSARGTPLADSGPTYTASGRQIRQPRQGEYGESLLKNNLALDEDELGPSSGYHNGLVGDDEDDGSEPPTTHGRATRLGGRSAQANGADDASARNHIDGYNNIDAMSDEDDAAQSGNDWDSERNEAEDEDMPDAGSDGDEPSEGDEDDDQPRSLVVRLKVSPNALLKTNGASSGERNGVRHPVTAMPNGHAEDQHMPDMEQASARAHDAEPQPPIFANGNGDGLSQPTISRSPYITSNPAASAYPTPASTSFSATNVRPTTTSAAPASTGEHTRQQQALPPRQQHSQHHVLSPPADYQHRPVAVDGWQQ</sequence>
<dbReference type="AlphaFoldDB" id="M2N0G2"/>
<evidence type="ECO:0000313" key="2">
    <source>
        <dbReference type="EMBL" id="EMC97428.1"/>
    </source>
</evidence>